<dbReference type="InterPro" id="IPR036691">
    <property type="entry name" value="Endo/exonu/phosph_ase_sf"/>
</dbReference>
<dbReference type="EMBL" id="CP046171">
    <property type="protein sequence ID" value="QIS07318.1"/>
    <property type="molecule type" value="Genomic_DNA"/>
</dbReference>
<keyword evidence="3" id="KW-0378">Hydrolase</keyword>
<evidence type="ECO:0000256" key="1">
    <source>
        <dbReference type="SAM" id="Phobius"/>
    </source>
</evidence>
<dbReference type="AlphaFoldDB" id="A0A6G9Y286"/>
<dbReference type="InterPro" id="IPR005135">
    <property type="entry name" value="Endo/exonuclease/phosphatase"/>
</dbReference>
<gene>
    <name evidence="3" type="ORF">F5X71_10840</name>
</gene>
<keyword evidence="1" id="KW-1133">Transmembrane helix</keyword>
<dbReference type="Pfam" id="PF03372">
    <property type="entry name" value="Exo_endo_phos"/>
    <property type="match status" value="1"/>
</dbReference>
<keyword evidence="3" id="KW-0255">Endonuclease</keyword>
<proteinExistence type="predicted"/>
<dbReference type="Gene3D" id="3.60.10.10">
    <property type="entry name" value="Endonuclease/exonuclease/phosphatase"/>
    <property type="match status" value="1"/>
</dbReference>
<protein>
    <submittedName>
        <fullName evidence="3">Endonuclease/exonuclease/phosphatase family protein</fullName>
    </submittedName>
</protein>
<reference evidence="3 4" key="1">
    <citation type="journal article" date="2019" name="ACS Chem. Biol.">
        <title>Identification and Mobilization of a Cryptic Antibiotic Biosynthesis Gene Locus from a Human-Pathogenic Nocardia Isolate.</title>
        <authorList>
            <person name="Herisse M."/>
            <person name="Ishida K."/>
            <person name="Porter J.L."/>
            <person name="Howden B."/>
            <person name="Hertweck C."/>
            <person name="Stinear T.P."/>
            <person name="Pidot S.J."/>
        </authorList>
    </citation>
    <scope>NUCLEOTIDE SEQUENCE [LARGE SCALE GENOMIC DNA]</scope>
    <source>
        <strain evidence="3 4">AUSMDU00024985</strain>
    </source>
</reference>
<keyword evidence="3" id="KW-0540">Nuclease</keyword>
<dbReference type="Proteomes" id="UP000501705">
    <property type="component" value="Chromosome"/>
</dbReference>
<evidence type="ECO:0000313" key="3">
    <source>
        <dbReference type="EMBL" id="QIS07318.1"/>
    </source>
</evidence>
<evidence type="ECO:0000259" key="2">
    <source>
        <dbReference type="Pfam" id="PF03372"/>
    </source>
</evidence>
<organism evidence="3 4">
    <name type="scientific">Nocardia brasiliensis</name>
    <dbReference type="NCBI Taxonomy" id="37326"/>
    <lineage>
        <taxon>Bacteria</taxon>
        <taxon>Bacillati</taxon>
        <taxon>Actinomycetota</taxon>
        <taxon>Actinomycetes</taxon>
        <taxon>Mycobacteriales</taxon>
        <taxon>Nocardiaceae</taxon>
        <taxon>Nocardia</taxon>
    </lineage>
</organism>
<feature type="transmembrane region" description="Helical" evidence="1">
    <location>
        <begin position="12"/>
        <end position="37"/>
    </location>
</feature>
<name>A0A6G9Y286_NOCBR</name>
<dbReference type="SUPFAM" id="SSF56219">
    <property type="entry name" value="DNase I-like"/>
    <property type="match status" value="1"/>
</dbReference>
<keyword evidence="1" id="KW-0812">Transmembrane</keyword>
<accession>A0A6G9Y286</accession>
<feature type="transmembrane region" description="Helical" evidence="1">
    <location>
        <begin position="43"/>
        <end position="62"/>
    </location>
</feature>
<dbReference type="GO" id="GO:0004519">
    <property type="term" value="F:endonuclease activity"/>
    <property type="evidence" value="ECO:0007669"/>
    <property type="project" value="UniProtKB-KW"/>
</dbReference>
<keyword evidence="1" id="KW-0472">Membrane</keyword>
<dbReference type="GO" id="GO:0004527">
    <property type="term" value="F:exonuclease activity"/>
    <property type="evidence" value="ECO:0007669"/>
    <property type="project" value="UniProtKB-KW"/>
</dbReference>
<keyword evidence="3" id="KW-0269">Exonuclease</keyword>
<evidence type="ECO:0000313" key="4">
    <source>
        <dbReference type="Proteomes" id="UP000501705"/>
    </source>
</evidence>
<feature type="domain" description="Endonuclease/exonuclease/phosphatase" evidence="2">
    <location>
        <begin position="76"/>
        <end position="281"/>
    </location>
</feature>
<sequence length="291" mass="31580">MMLHFVAWRQRWLVLAASGASYLMVGAVIGLVCFLIARGWRSAGVAAVLVGVVLWTAVPVFVPAGRAAGGPEVSVMQSNLLFGGADPDAVVRAVRDERIDVLTVNELTNAAVDRLAAAGLDAVLPHRYVEPTADGGGGTGIYSRYPLRDTKKYAGFILNQVSATMVHPDRGPVTIFAFHPIPPPMNFADWLTEMRRIREILDAHQGPAIVGADFNATRDHAAYRELLHGRFESAAEQTGAGLLLTFPDDKRWGPIIGIDHVLLADARAEEIRTVRVPRSDHRALVARVRLT</sequence>